<dbReference type="AlphaFoldDB" id="M8CF76"/>
<evidence type="ECO:0000313" key="1">
    <source>
        <dbReference type="EnsemblPlants" id="EMT25767"/>
    </source>
</evidence>
<sequence>MAKLKRKHTRRRFSRTMMSVNVGNEKFWMEANQIADVTDDGFKATNIGI</sequence>
<organism evidence="1">
    <name type="scientific">Aegilops tauschii</name>
    <name type="common">Tausch's goatgrass</name>
    <name type="synonym">Aegilops squarrosa</name>
    <dbReference type="NCBI Taxonomy" id="37682"/>
    <lineage>
        <taxon>Eukaryota</taxon>
        <taxon>Viridiplantae</taxon>
        <taxon>Streptophyta</taxon>
        <taxon>Embryophyta</taxon>
        <taxon>Tracheophyta</taxon>
        <taxon>Spermatophyta</taxon>
        <taxon>Magnoliopsida</taxon>
        <taxon>Liliopsida</taxon>
        <taxon>Poales</taxon>
        <taxon>Poaceae</taxon>
        <taxon>BOP clade</taxon>
        <taxon>Pooideae</taxon>
        <taxon>Triticodae</taxon>
        <taxon>Triticeae</taxon>
        <taxon>Triticinae</taxon>
        <taxon>Aegilops</taxon>
    </lineage>
</organism>
<protein>
    <submittedName>
        <fullName evidence="1">Uncharacterized protein</fullName>
    </submittedName>
</protein>
<name>M8CF76_AEGTA</name>
<proteinExistence type="predicted"/>
<accession>M8CF76</accession>
<reference evidence="1" key="1">
    <citation type="submission" date="2015-06" db="UniProtKB">
        <authorList>
            <consortium name="EnsemblPlants"/>
        </authorList>
    </citation>
    <scope>IDENTIFICATION</scope>
</reference>
<dbReference type="EnsemblPlants" id="EMT25767">
    <property type="protein sequence ID" value="EMT25767"/>
    <property type="gene ID" value="F775_04537"/>
</dbReference>